<dbReference type="AlphaFoldDB" id="A0A0M0JEC1"/>
<gene>
    <name evidence="1" type="ORF">Ctob_005966</name>
</gene>
<evidence type="ECO:0000313" key="2">
    <source>
        <dbReference type="Proteomes" id="UP000037460"/>
    </source>
</evidence>
<comment type="caution">
    <text evidence="1">The sequence shown here is derived from an EMBL/GenBank/DDBJ whole genome shotgun (WGS) entry which is preliminary data.</text>
</comment>
<protein>
    <submittedName>
        <fullName evidence="1">Uncharacterized protein</fullName>
    </submittedName>
</protein>
<evidence type="ECO:0000313" key="1">
    <source>
        <dbReference type="EMBL" id="KOO24800.1"/>
    </source>
</evidence>
<reference evidence="2" key="1">
    <citation type="journal article" date="2015" name="PLoS Genet.">
        <title>Genome Sequence and Transcriptome Analyses of Chrysochromulina tobin: Metabolic Tools for Enhanced Algal Fitness in the Prominent Order Prymnesiales (Haptophyceae).</title>
        <authorList>
            <person name="Hovde B.T."/>
            <person name="Deodato C.R."/>
            <person name="Hunsperger H.M."/>
            <person name="Ryken S.A."/>
            <person name="Yost W."/>
            <person name="Jha R.K."/>
            <person name="Patterson J."/>
            <person name="Monnat R.J. Jr."/>
            <person name="Barlow S.B."/>
            <person name="Starkenburg S.R."/>
            <person name="Cattolico R.A."/>
        </authorList>
    </citation>
    <scope>NUCLEOTIDE SEQUENCE</scope>
    <source>
        <strain evidence="2">CCMP291</strain>
    </source>
</reference>
<keyword evidence="2" id="KW-1185">Reference proteome</keyword>
<dbReference type="OrthoDB" id="44614at2759"/>
<proteinExistence type="predicted"/>
<sequence length="158" mass="17145">MCREQSEFVASLVDDDGSRCASIGSILRIDSVQPAVSDTSGRVLASLESEVVLRVQCTVVGRAHIVGCENLEAWRDWRRAREKAEYLLADVVDYADDDDGGMGDEDDTSKLIDGVVDSLYRLTDALLEADELEGPNLFDTQAAVASLEDAATLCEDGR</sequence>
<dbReference type="EMBL" id="JWZX01003052">
    <property type="protein sequence ID" value="KOO24800.1"/>
    <property type="molecule type" value="Genomic_DNA"/>
</dbReference>
<name>A0A0M0JEC1_9EUKA</name>
<organism evidence="1 2">
    <name type="scientific">Chrysochromulina tobinii</name>
    <dbReference type="NCBI Taxonomy" id="1460289"/>
    <lineage>
        <taxon>Eukaryota</taxon>
        <taxon>Haptista</taxon>
        <taxon>Haptophyta</taxon>
        <taxon>Prymnesiophyceae</taxon>
        <taxon>Prymnesiales</taxon>
        <taxon>Chrysochromulinaceae</taxon>
        <taxon>Chrysochromulina</taxon>
    </lineage>
</organism>
<dbReference type="Proteomes" id="UP000037460">
    <property type="component" value="Unassembled WGS sequence"/>
</dbReference>
<accession>A0A0M0JEC1</accession>